<dbReference type="AlphaFoldDB" id="A0AAJ0EWY5"/>
<dbReference type="Proteomes" id="UP001224890">
    <property type="component" value="Unassembled WGS sequence"/>
</dbReference>
<dbReference type="GeneID" id="85456377"/>
<gene>
    <name evidence="2" type="ORF">BDP55DRAFT_628085</name>
</gene>
<dbReference type="RefSeq" id="XP_060434109.1">
    <property type="nucleotide sequence ID" value="XM_060571851.1"/>
</dbReference>
<feature type="region of interest" description="Disordered" evidence="1">
    <location>
        <begin position="37"/>
        <end position="143"/>
    </location>
</feature>
<feature type="compositionally biased region" description="Acidic residues" evidence="1">
    <location>
        <begin position="37"/>
        <end position="46"/>
    </location>
</feature>
<name>A0AAJ0EWY5_9PEZI</name>
<feature type="compositionally biased region" description="Polar residues" evidence="1">
    <location>
        <begin position="68"/>
        <end position="80"/>
    </location>
</feature>
<proteinExistence type="predicted"/>
<organism evidence="2 3">
    <name type="scientific">Colletotrichum godetiae</name>
    <dbReference type="NCBI Taxonomy" id="1209918"/>
    <lineage>
        <taxon>Eukaryota</taxon>
        <taxon>Fungi</taxon>
        <taxon>Dikarya</taxon>
        <taxon>Ascomycota</taxon>
        <taxon>Pezizomycotina</taxon>
        <taxon>Sordariomycetes</taxon>
        <taxon>Hypocreomycetidae</taxon>
        <taxon>Glomerellales</taxon>
        <taxon>Glomerellaceae</taxon>
        <taxon>Colletotrichum</taxon>
        <taxon>Colletotrichum acutatum species complex</taxon>
    </lineage>
</organism>
<evidence type="ECO:0000313" key="3">
    <source>
        <dbReference type="Proteomes" id="UP001224890"/>
    </source>
</evidence>
<reference evidence="2" key="1">
    <citation type="submission" date="2021-06" db="EMBL/GenBank/DDBJ databases">
        <title>Comparative genomics, transcriptomics and evolutionary studies reveal genomic signatures of adaptation to plant cell wall in hemibiotrophic fungi.</title>
        <authorList>
            <consortium name="DOE Joint Genome Institute"/>
            <person name="Baroncelli R."/>
            <person name="Diaz J.F."/>
            <person name="Benocci T."/>
            <person name="Peng M."/>
            <person name="Battaglia E."/>
            <person name="Haridas S."/>
            <person name="Andreopoulos W."/>
            <person name="Labutti K."/>
            <person name="Pangilinan J."/>
            <person name="Floch G.L."/>
            <person name="Makela M.R."/>
            <person name="Henrissat B."/>
            <person name="Grigoriev I.V."/>
            <person name="Crouch J.A."/>
            <person name="De Vries R.P."/>
            <person name="Sukno S.A."/>
            <person name="Thon M.R."/>
        </authorList>
    </citation>
    <scope>NUCLEOTIDE SEQUENCE</scope>
    <source>
        <strain evidence="2">CBS 193.32</strain>
    </source>
</reference>
<evidence type="ECO:0000313" key="2">
    <source>
        <dbReference type="EMBL" id="KAK1690414.1"/>
    </source>
</evidence>
<keyword evidence="3" id="KW-1185">Reference proteome</keyword>
<sequence>MYVDAETTASDAPPVYLSRVHRRARKSRLPAGAYAEIDLDPEYSDEDGAHGTNDDCIADQANPDRIQQGLQGCENNSDQHGQPKPKRRKRNSQETVGTSRALRPRNTSSQLASEPRRRSERATNRPRTSRILTLPVSPASTDNEIDPRSLFGLFCEWRLKKPVLKCVKEEFITTFQLEWQQPSAELQQTHWYPSVGRPSGSSLKRRESARRSGKSRGPFSEQENKLLIQLKGQGLSWREIHSSFSSSFPGRSLGTLQVHFSTKLKMTR</sequence>
<comment type="caution">
    <text evidence="2">The sequence shown here is derived from an EMBL/GenBank/DDBJ whole genome shotgun (WGS) entry which is preliminary data.</text>
</comment>
<dbReference type="EMBL" id="JAHMHR010000006">
    <property type="protein sequence ID" value="KAK1690414.1"/>
    <property type="molecule type" value="Genomic_DNA"/>
</dbReference>
<evidence type="ECO:0000256" key="1">
    <source>
        <dbReference type="SAM" id="MobiDB-lite"/>
    </source>
</evidence>
<evidence type="ECO:0008006" key="4">
    <source>
        <dbReference type="Google" id="ProtNLM"/>
    </source>
</evidence>
<accession>A0AAJ0EWY5</accession>
<feature type="region of interest" description="Disordered" evidence="1">
    <location>
        <begin position="190"/>
        <end position="220"/>
    </location>
</feature>
<feature type="compositionally biased region" description="Basic and acidic residues" evidence="1">
    <location>
        <begin position="114"/>
        <end position="123"/>
    </location>
</feature>
<protein>
    <recommendedName>
        <fullName evidence="4">Myb-like domain-containing protein</fullName>
    </recommendedName>
</protein>